<protein>
    <submittedName>
        <fullName evidence="2">Uncharacterized protein</fullName>
    </submittedName>
</protein>
<accession>A0A345L6S0</accession>
<gene>
    <name evidence="2" type="ORF">CPT_Scapp_043</name>
</gene>
<evidence type="ECO:0000313" key="2">
    <source>
        <dbReference type="EMBL" id="AXH50972.1"/>
    </source>
</evidence>
<keyword evidence="3" id="KW-1185">Reference proteome</keyword>
<keyword evidence="1" id="KW-1133">Transmembrane helix</keyword>
<keyword evidence="1" id="KW-0472">Membrane</keyword>
<proteinExistence type="predicted"/>
<evidence type="ECO:0000256" key="1">
    <source>
        <dbReference type="SAM" id="Phobius"/>
    </source>
</evidence>
<sequence>MIILIATVFILIWTIAARTGDNTVGLLAYIFTLCAILFVEPPLWAGIVCAVLAPGCLFAYRISWVYYRIIRLMKWSDKHGLNLSDADAHWLAKNFTSTAEAKHYYRIGQALGWGER</sequence>
<keyword evidence="1" id="KW-0812">Transmembrane</keyword>
<reference evidence="3" key="1">
    <citation type="submission" date="2018-06" db="EMBL/GenBank/DDBJ databases">
        <title>Complete genome of Serratia marcescens Siphophage Scapp.</title>
        <authorList>
            <person name="Koehler B.T."/>
            <person name="Bonasera R."/>
            <person name="Liu M."/>
            <person name="Kongari R."/>
        </authorList>
    </citation>
    <scope>NUCLEOTIDE SEQUENCE [LARGE SCALE GENOMIC DNA]</scope>
</reference>
<dbReference type="Proteomes" id="UP000260583">
    <property type="component" value="Segment"/>
</dbReference>
<organism evidence="2 3">
    <name type="scientific">Serratia phage Scapp</name>
    <dbReference type="NCBI Taxonomy" id="2282409"/>
    <lineage>
        <taxon>Viruses</taxon>
        <taxon>Duplodnaviria</taxon>
        <taxon>Heunggongvirae</taxon>
        <taxon>Uroviricota</taxon>
        <taxon>Caudoviricetes</taxon>
        <taxon>Scappvirus</taxon>
        <taxon>Scappvirus scapp</taxon>
    </lineage>
</organism>
<dbReference type="EMBL" id="MH553517">
    <property type="protein sequence ID" value="AXH50972.1"/>
    <property type="molecule type" value="Genomic_DNA"/>
</dbReference>
<name>A0A345L6S0_9CAUD</name>
<evidence type="ECO:0000313" key="3">
    <source>
        <dbReference type="Proteomes" id="UP000260583"/>
    </source>
</evidence>
<feature type="transmembrane region" description="Helical" evidence="1">
    <location>
        <begin position="43"/>
        <end position="67"/>
    </location>
</feature>